<keyword evidence="2" id="KW-1185">Reference proteome</keyword>
<proteinExistence type="predicted"/>
<comment type="caution">
    <text evidence="1">The sequence shown here is derived from an EMBL/GenBank/DDBJ whole genome shotgun (WGS) entry which is preliminary data.</text>
</comment>
<evidence type="ECO:0000313" key="1">
    <source>
        <dbReference type="EMBL" id="KAJ1675500.1"/>
    </source>
</evidence>
<gene>
    <name evidence="1" type="ORF">EV182_001145</name>
</gene>
<organism evidence="1 2">
    <name type="scientific">Spiromyces aspiralis</name>
    <dbReference type="NCBI Taxonomy" id="68401"/>
    <lineage>
        <taxon>Eukaryota</taxon>
        <taxon>Fungi</taxon>
        <taxon>Fungi incertae sedis</taxon>
        <taxon>Zoopagomycota</taxon>
        <taxon>Kickxellomycotina</taxon>
        <taxon>Kickxellomycetes</taxon>
        <taxon>Kickxellales</taxon>
        <taxon>Kickxellaceae</taxon>
        <taxon>Spiromyces</taxon>
    </lineage>
</organism>
<reference evidence="1" key="1">
    <citation type="submission" date="2022-06" db="EMBL/GenBank/DDBJ databases">
        <title>Phylogenomic reconstructions and comparative analyses of Kickxellomycotina fungi.</title>
        <authorList>
            <person name="Reynolds N.K."/>
            <person name="Stajich J.E."/>
            <person name="Barry K."/>
            <person name="Grigoriev I.V."/>
            <person name="Crous P."/>
            <person name="Smith M.E."/>
        </authorList>
    </citation>
    <scope>NUCLEOTIDE SEQUENCE</scope>
    <source>
        <strain evidence="1">RSA 2271</strain>
    </source>
</reference>
<dbReference type="Proteomes" id="UP001145114">
    <property type="component" value="Unassembled WGS sequence"/>
</dbReference>
<dbReference type="EMBL" id="JAMZIH010005278">
    <property type="protein sequence ID" value="KAJ1675500.1"/>
    <property type="molecule type" value="Genomic_DNA"/>
</dbReference>
<name>A0ACC1HFW4_9FUNG</name>
<evidence type="ECO:0000313" key="2">
    <source>
        <dbReference type="Proteomes" id="UP001145114"/>
    </source>
</evidence>
<sequence>MSTPTPLSEAVDMPEGRDVQRQTAGNYQQLRLLRACDYCRKRKVKCNGERPACSHCRRVGAHCHYSVKPKSRRTWKCLERAASSDNTSTAPADIKPNSGSSSGTVTAAATAAAVAATTTTTYNDETARLFERVEAMEKLLLHHQKQQEMQKANRARGNTPSSKLSVTGLGLCTPWMMPGTNSTIVDLPPKEIVQELVDIFFGRELGYSWIIHEQTFRKQLVQGQVPDILLYAVMAKASKYSRHPAIRVNPPSDAPLPFLHRAKLLVPHIIDKPCLAHAQALMLMASDFSGLGEDHATTAYKCKFLLFSA</sequence>
<accession>A0ACC1HFW4</accession>
<protein>
    <submittedName>
        <fullName evidence="1">Uncharacterized protein</fullName>
    </submittedName>
</protein>